<keyword evidence="2" id="KW-0677">Repeat</keyword>
<protein>
    <recommendedName>
        <fullName evidence="9">Disease resistance RPP13-like protein 1</fullName>
    </recommendedName>
</protein>
<dbReference type="InterPro" id="IPR056789">
    <property type="entry name" value="LRR_R13L1-DRL21"/>
</dbReference>
<dbReference type="SUPFAM" id="SSF52047">
    <property type="entry name" value="RNI-like"/>
    <property type="match status" value="1"/>
</dbReference>
<feature type="domain" description="NB-ARC" evidence="4">
    <location>
        <begin position="182"/>
        <end position="349"/>
    </location>
</feature>
<keyword evidence="3" id="KW-0611">Plant defense</keyword>
<dbReference type="GO" id="GO:0006952">
    <property type="term" value="P:defense response"/>
    <property type="evidence" value="ECO:0007669"/>
    <property type="project" value="UniProtKB-KW"/>
</dbReference>
<dbReference type="FunFam" id="1.10.10.10:FF:000322">
    <property type="entry name" value="Probable disease resistance protein At1g63360"/>
    <property type="match status" value="1"/>
</dbReference>
<evidence type="ECO:0000313" key="8">
    <source>
        <dbReference type="Proteomes" id="UP000657918"/>
    </source>
</evidence>
<dbReference type="Pfam" id="PF23559">
    <property type="entry name" value="WHD_DRP"/>
    <property type="match status" value="1"/>
</dbReference>
<dbReference type="Gene3D" id="3.40.50.300">
    <property type="entry name" value="P-loop containing nucleotide triphosphate hydrolases"/>
    <property type="match status" value="1"/>
</dbReference>
<evidence type="ECO:0000259" key="6">
    <source>
        <dbReference type="Pfam" id="PF25019"/>
    </source>
</evidence>
<dbReference type="PANTHER" id="PTHR36766:SF51">
    <property type="entry name" value="DISEASE RESISTANCE RPP13-LIKE PROTEIN 1"/>
    <property type="match status" value="1"/>
</dbReference>
<dbReference type="InterPro" id="IPR001611">
    <property type="entry name" value="Leu-rich_rpt"/>
</dbReference>
<feature type="domain" description="Disease resistance protein winged helix" evidence="5">
    <location>
        <begin position="434"/>
        <end position="502"/>
    </location>
</feature>
<evidence type="ECO:0008006" key="9">
    <source>
        <dbReference type="Google" id="ProtNLM"/>
    </source>
</evidence>
<dbReference type="Gene3D" id="3.80.10.10">
    <property type="entry name" value="Ribonuclease Inhibitor"/>
    <property type="match status" value="5"/>
</dbReference>
<dbReference type="OrthoDB" id="2973320at2759"/>
<dbReference type="Pfam" id="PF25019">
    <property type="entry name" value="LRR_R13L1-DRL21"/>
    <property type="match status" value="1"/>
</dbReference>
<dbReference type="GO" id="GO:0043531">
    <property type="term" value="F:ADP binding"/>
    <property type="evidence" value="ECO:0007669"/>
    <property type="project" value="InterPro"/>
</dbReference>
<reference evidence="7 8" key="1">
    <citation type="submission" date="2020-10" db="EMBL/GenBank/DDBJ databases">
        <title>Plant Genome Project.</title>
        <authorList>
            <person name="Zhang R.-G."/>
        </authorList>
    </citation>
    <scope>NUCLEOTIDE SEQUENCE [LARGE SCALE GENOMIC DNA]</scope>
    <source>
        <strain evidence="7">FAFU-HL-1</strain>
        <tissue evidence="7">Leaf</tissue>
    </source>
</reference>
<dbReference type="Gene3D" id="1.10.10.10">
    <property type="entry name" value="Winged helix-like DNA-binding domain superfamily/Winged helix DNA-binding domain"/>
    <property type="match status" value="1"/>
</dbReference>
<dbReference type="Pfam" id="PF13855">
    <property type="entry name" value="LRR_8"/>
    <property type="match status" value="1"/>
</dbReference>
<evidence type="ECO:0000256" key="3">
    <source>
        <dbReference type="ARBA" id="ARBA00022821"/>
    </source>
</evidence>
<comment type="caution">
    <text evidence="7">The sequence shown here is derived from an EMBL/GenBank/DDBJ whole genome shotgun (WGS) entry which is preliminary data.</text>
</comment>
<dbReference type="InterPro" id="IPR027417">
    <property type="entry name" value="P-loop_NTPase"/>
</dbReference>
<dbReference type="EMBL" id="JADGMS010000004">
    <property type="protein sequence ID" value="KAF9684652.1"/>
    <property type="molecule type" value="Genomic_DNA"/>
</dbReference>
<sequence length="1412" mass="159822">MNCMCNVMPLLAYFSRMEVVGGAVLSALLEPLVGKLSSGELMKFARKKDVEEELKKWTSRFAQGCRTETNHKPSCEKLAYDVEDVLDEFQTEALASKFKSESGVNTSTALRLIPTCFAGLKPRVAMRNVKIRSKLQKITVKLDEIVKEKNNLCLRINAGGRSAGHRRVTTSLVNESDVFGRESDKEAIVRLLMNSEASDSRFLVIPIIGIGGVGKTTLAQLVYNDVSAEFDYKAWVCVSDDFDIVKITKTILHWENCEANDLNKLQELLKEKLSGKKFLIVLDDVWSKNYEDWTTLSVPFSAGELGSKIIITTRSEDVASRMGSIRGYTLEKLTSYECLCIFNKHALDARNFDTHSHLKDIGAKIAERCMGLPLAAKTLGGLLRHKQNHRDWEDILNSEIWDLPEEESGILPALKLSYHDLPSHLKQCFAYCAIFPKEYEFDENELVLLWMAEGFLQPQEKKKAAEDLGHECFRELSSRLLFQQSSMNKSKYVMHALIADLARSVSQEICFNLDDSWKGGFIHEQTKLGSAKVRHSAFSCHRYDISKRFEVYNEMKSLRTFLALPISSSPENYFYHLSGKVLTELVHKLRRLRVLSLAGYSLVDLPSSICALKHLRYLNLSYTAITRLPKSLSELFNLQTLKLHGCSELVELPPDIGNLINLHYLDISDTNSLLEMPLQISKLTYLRLLPKFIVGQGNGLGIKELMKLSHLQGQLWIIGLQNVVNVRDAELSGLHEKLGLDELALEWIDNFQVSRNGGDELHVLSSLQPHRSLEKLSIISYGGTVFPSWVGDPLFTKMVDLQLCSCRKITSLPPLGKLPVLRHLSIKGMDEVKEVAVEDFPSLETLIIEDMLAWEQWSWPHGINEDIGKFPKLRELTLGNCPVLIGKLPSYLLSLQKLDVYNCPRVTCLPEMLPCLRELNVGECQEEIFRSVPVLTSLRCLKIRRISGLVSFNEAFLQALVELQDLKMEDCNELECLWQDGSNLDKLTNLKHLRIYYCEQLVSLIKGEGGFLPCNLEVLQVIGCHNLEKLPNGLHSLKSLRELEICKCPKLVSFSERTGLPDTLKRLEINECVSLEYLPEGLMTMTDENNSNQPLLEELWILECPSLKSFPRGKVPSTLKSLYIWGCLNIESLPKGIMSNDRKGMRFSHLEDLSVDSLSLTSFPDGEFPTSLKTLHIFNYNAKQLPSLSSLSNLTYLNISNCPELESFPERGLHLQNLTSFTIWDCDKLRSLPSHMDKFTFLQDLSIQNCHCLTSLSENGLPPNLTSLTMRNCENLTQPLSGWRLRSLSSLKHLEFGGASPCTDVDFFPDDDGLFLPSSLTSLWITNHKNMKSLPRGIHKLTSIEELRIGSCPKLQLLPDERFPATLGRLLIRSCPLLEQQCSKEKGDYWPIIAPIPYVEIDGYFLPYLKER</sequence>
<keyword evidence="1" id="KW-0433">Leucine-rich repeat</keyword>
<dbReference type="PANTHER" id="PTHR36766">
    <property type="entry name" value="PLANT BROAD-SPECTRUM MILDEW RESISTANCE PROTEIN RPW8"/>
    <property type="match status" value="1"/>
</dbReference>
<proteinExistence type="predicted"/>
<evidence type="ECO:0000256" key="2">
    <source>
        <dbReference type="ARBA" id="ARBA00022737"/>
    </source>
</evidence>
<evidence type="ECO:0000259" key="4">
    <source>
        <dbReference type="Pfam" id="PF00931"/>
    </source>
</evidence>
<dbReference type="InterPro" id="IPR002182">
    <property type="entry name" value="NB-ARC"/>
</dbReference>
<keyword evidence="8" id="KW-1185">Reference proteome</keyword>
<evidence type="ECO:0000259" key="5">
    <source>
        <dbReference type="Pfam" id="PF23559"/>
    </source>
</evidence>
<dbReference type="Proteomes" id="UP000657918">
    <property type="component" value="Chromosome 4"/>
</dbReference>
<accession>A0A835MZJ6</accession>
<evidence type="ECO:0000313" key="7">
    <source>
        <dbReference type="EMBL" id="KAF9684652.1"/>
    </source>
</evidence>
<name>A0A835MZJ6_9ROSI</name>
<dbReference type="Pfam" id="PF00931">
    <property type="entry name" value="NB-ARC"/>
    <property type="match status" value="1"/>
</dbReference>
<dbReference type="InterPro" id="IPR036388">
    <property type="entry name" value="WH-like_DNA-bd_sf"/>
</dbReference>
<dbReference type="FunFam" id="3.40.50.300:FF:001091">
    <property type="entry name" value="Probable disease resistance protein At1g61300"/>
    <property type="match status" value="1"/>
</dbReference>
<dbReference type="PRINTS" id="PR00364">
    <property type="entry name" value="DISEASERSIST"/>
</dbReference>
<organism evidence="7 8">
    <name type="scientific">Salix dunnii</name>
    <dbReference type="NCBI Taxonomy" id="1413687"/>
    <lineage>
        <taxon>Eukaryota</taxon>
        <taxon>Viridiplantae</taxon>
        <taxon>Streptophyta</taxon>
        <taxon>Embryophyta</taxon>
        <taxon>Tracheophyta</taxon>
        <taxon>Spermatophyta</taxon>
        <taxon>Magnoliopsida</taxon>
        <taxon>eudicotyledons</taxon>
        <taxon>Gunneridae</taxon>
        <taxon>Pentapetalae</taxon>
        <taxon>rosids</taxon>
        <taxon>fabids</taxon>
        <taxon>Malpighiales</taxon>
        <taxon>Salicaceae</taxon>
        <taxon>Saliceae</taxon>
        <taxon>Salix</taxon>
    </lineage>
</organism>
<gene>
    <name evidence="7" type="ORF">SADUNF_Sadunf04G0140900</name>
</gene>
<dbReference type="SUPFAM" id="SSF52058">
    <property type="entry name" value="L domain-like"/>
    <property type="match status" value="2"/>
</dbReference>
<evidence type="ECO:0000256" key="1">
    <source>
        <dbReference type="ARBA" id="ARBA00022614"/>
    </source>
</evidence>
<dbReference type="InterPro" id="IPR058922">
    <property type="entry name" value="WHD_DRP"/>
</dbReference>
<dbReference type="InterPro" id="IPR032675">
    <property type="entry name" value="LRR_dom_sf"/>
</dbReference>
<feature type="domain" description="R13L1/DRL21-like LRR repeat region" evidence="6">
    <location>
        <begin position="702"/>
        <end position="829"/>
    </location>
</feature>
<dbReference type="SUPFAM" id="SSF52540">
    <property type="entry name" value="P-loop containing nucleoside triphosphate hydrolases"/>
    <property type="match status" value="1"/>
</dbReference>